<evidence type="ECO:0000313" key="2">
    <source>
        <dbReference type="Proteomes" id="UP000054559"/>
    </source>
</evidence>
<dbReference type="STRING" id="454286.A0A0J8THV9"/>
<dbReference type="EMBL" id="DS268240">
    <property type="protein sequence ID" value="KMU73282.1"/>
    <property type="molecule type" value="Genomic_DNA"/>
</dbReference>
<dbReference type="PANTHER" id="PTHR42037">
    <property type="match status" value="1"/>
</dbReference>
<gene>
    <name evidence="1" type="ORF">CISG_09998</name>
</gene>
<dbReference type="InterPro" id="IPR027796">
    <property type="entry name" value="OTT_1508_deam-like"/>
</dbReference>
<sequence length="586" mass="66561">MLSWETFQSHSGLNELHKKSHHHPIVSLHALHSDLPRRVRLMARDQNESERASDLSNVNAPRHPISALAHPFVNDLINPVRGVRFNNTNDTTDDTLDKLRRSFINGIATICDFRKGGDTVTAAALQATPEHTVIWLSANKTPSAKTVNYLEGILAILTEVTVEKRSSTSEEIIRRIIEFCEPRLSHYCNELVKELPKCLNKIKSLEEAVQLTDSDPELSKAIQWLQEMQKLTLQQEKPIKDIMNFCIRGRCFSPTLASLARRETDMHKPITRAMHYVGRLVVYLKCARALVDGALDLPQLLDGYQLRICESPNYVQSPLNPEQSTLAGIVGRMFQGSIADQTRSDLERLDIFCDIPEKLKDACTFRTRVHAELLLVDKFRSNKWEFFAGDRYVGCSKPACFCCYHYINSLPERYFVAQCHNKVYTHWRAPDLTDIHDFSAAKVREDALNVVIAKLRTEVRRCIDDRPGFPPTFDTLLRDQSISLLSWEAGIRRGLNFPGGSHVVCLGAFCKQCGKLHIPLLRSSGSYPHARLFLLVCRDHSIIRRMAAALTAAWANLKGEVGHYMAIKQLQDYVWLTSSSRIFCEP</sequence>
<organism evidence="1 2">
    <name type="scientific">Coccidioides immitis RMSCC 3703</name>
    <dbReference type="NCBI Taxonomy" id="454286"/>
    <lineage>
        <taxon>Eukaryota</taxon>
        <taxon>Fungi</taxon>
        <taxon>Dikarya</taxon>
        <taxon>Ascomycota</taxon>
        <taxon>Pezizomycotina</taxon>
        <taxon>Eurotiomycetes</taxon>
        <taxon>Eurotiomycetidae</taxon>
        <taxon>Onygenales</taxon>
        <taxon>Onygenaceae</taxon>
        <taxon>Coccidioides</taxon>
    </lineage>
</organism>
<dbReference type="PANTHER" id="PTHR42037:SF1">
    <property type="match status" value="1"/>
</dbReference>
<name>A0A0J8THV9_COCIT</name>
<dbReference type="AlphaFoldDB" id="A0A0J8THV9"/>
<proteinExistence type="predicted"/>
<evidence type="ECO:0000313" key="1">
    <source>
        <dbReference type="EMBL" id="KMU73282.1"/>
    </source>
</evidence>
<accession>A0A0J8THV9</accession>
<protein>
    <submittedName>
        <fullName evidence="1">Uncharacterized protein</fullName>
    </submittedName>
</protein>
<reference evidence="2" key="1">
    <citation type="journal article" date="2010" name="Genome Res.">
        <title>Population genomic sequencing of Coccidioides fungi reveals recent hybridization and transposon control.</title>
        <authorList>
            <person name="Neafsey D.E."/>
            <person name="Barker B.M."/>
            <person name="Sharpton T.J."/>
            <person name="Stajich J.E."/>
            <person name="Park D.J."/>
            <person name="Whiston E."/>
            <person name="Hung C.-Y."/>
            <person name="McMahan C."/>
            <person name="White J."/>
            <person name="Sykes S."/>
            <person name="Heiman D."/>
            <person name="Young S."/>
            <person name="Zeng Q."/>
            <person name="Abouelleil A."/>
            <person name="Aftuck L."/>
            <person name="Bessette D."/>
            <person name="Brown A."/>
            <person name="FitzGerald M."/>
            <person name="Lui A."/>
            <person name="Macdonald J.P."/>
            <person name="Priest M."/>
            <person name="Orbach M.J."/>
            <person name="Galgiani J.N."/>
            <person name="Kirkland T.N."/>
            <person name="Cole G.T."/>
            <person name="Birren B.W."/>
            <person name="Henn M.R."/>
            <person name="Taylor J.W."/>
            <person name="Rounsley S.D."/>
        </authorList>
    </citation>
    <scope>NUCLEOTIDE SEQUENCE [LARGE SCALE GENOMIC DNA]</scope>
    <source>
        <strain evidence="2">RMSCC 3703</strain>
    </source>
</reference>
<dbReference type="Pfam" id="PF14441">
    <property type="entry name" value="OTT_1508_deam"/>
    <property type="match status" value="1"/>
</dbReference>
<dbReference type="OrthoDB" id="4851849at2759"/>
<dbReference type="Proteomes" id="UP000054559">
    <property type="component" value="Unassembled WGS sequence"/>
</dbReference>